<dbReference type="GeneID" id="97045483"/>
<proteinExistence type="predicted"/>
<dbReference type="Proteomes" id="UP000494255">
    <property type="component" value="Unassembled WGS sequence"/>
</dbReference>
<evidence type="ECO:0000313" key="1">
    <source>
        <dbReference type="EMBL" id="CAB3742652.1"/>
    </source>
</evidence>
<accession>A0A6J5CQX6</accession>
<reference evidence="1 2" key="1">
    <citation type="submission" date="2020-04" db="EMBL/GenBank/DDBJ databases">
        <authorList>
            <person name="De Canck E."/>
        </authorList>
    </citation>
    <scope>NUCLEOTIDE SEQUENCE [LARGE SCALE GENOMIC DNA]</scope>
    <source>
        <strain evidence="1 2">LMG 24238</strain>
    </source>
</reference>
<organism evidence="1 2">
    <name type="scientific">Paraburkholderia sediminicola</name>
    <dbReference type="NCBI Taxonomy" id="458836"/>
    <lineage>
        <taxon>Bacteria</taxon>
        <taxon>Pseudomonadati</taxon>
        <taxon>Pseudomonadota</taxon>
        <taxon>Betaproteobacteria</taxon>
        <taxon>Burkholderiales</taxon>
        <taxon>Burkholderiaceae</taxon>
        <taxon>Paraburkholderia</taxon>
    </lineage>
</organism>
<evidence type="ECO:0000313" key="2">
    <source>
        <dbReference type="Proteomes" id="UP000494255"/>
    </source>
</evidence>
<dbReference type="EMBL" id="CADIKC010000015">
    <property type="protein sequence ID" value="CAB3742652.1"/>
    <property type="molecule type" value="Genomic_DNA"/>
</dbReference>
<dbReference type="RefSeq" id="WP_175054366.1">
    <property type="nucleotide sequence ID" value="NZ_CADIKC010000015.1"/>
</dbReference>
<dbReference type="AlphaFoldDB" id="A0A6J5CQX6"/>
<name>A0A6J5CQX6_9BURK</name>
<protein>
    <submittedName>
        <fullName evidence="1">Uncharacterized protein</fullName>
    </submittedName>
</protein>
<keyword evidence="2" id="KW-1185">Reference proteome</keyword>
<gene>
    <name evidence="1" type="ORF">LMG24238_06918</name>
</gene>
<sequence length="114" mass="12800">MVSLSEKDRKYLIDPVTLRASAVAMRSSGFEIVAEQLEAAAAEIEGGNEAFAAIVEAKHGLETELKHSRSNHRNTLDVIAEWGDLLRELKDARPLILYGDEWVKRIKRALRMIV</sequence>